<feature type="compositionally biased region" description="Basic residues" evidence="1">
    <location>
        <begin position="103"/>
        <end position="113"/>
    </location>
</feature>
<protein>
    <recommendedName>
        <fullName evidence="4">DUF4433 domain-containing protein</fullName>
    </recommendedName>
</protein>
<evidence type="ECO:0000313" key="2">
    <source>
        <dbReference type="EMBL" id="CAH2403650.1"/>
    </source>
</evidence>
<evidence type="ECO:0008006" key="4">
    <source>
        <dbReference type="Google" id="ProtNLM"/>
    </source>
</evidence>
<gene>
    <name evidence="2" type="ORF">MES4922_310035</name>
</gene>
<dbReference type="Proteomes" id="UP001152604">
    <property type="component" value="Unassembled WGS sequence"/>
</dbReference>
<proteinExistence type="predicted"/>
<reference evidence="2" key="1">
    <citation type="submission" date="2022-03" db="EMBL/GenBank/DDBJ databases">
        <authorList>
            <person name="Brunel B."/>
        </authorList>
    </citation>
    <scope>NUCLEOTIDE SEQUENCE</scope>
    <source>
        <strain evidence="2">STM4922sample</strain>
    </source>
</reference>
<name>A0ABM9E3I2_9HYPH</name>
<dbReference type="EMBL" id="CAKXZS010000025">
    <property type="protein sequence ID" value="CAH2403650.1"/>
    <property type="molecule type" value="Genomic_DNA"/>
</dbReference>
<keyword evidence="3" id="KW-1185">Reference proteome</keyword>
<organism evidence="2 3">
    <name type="scientific">Mesorhizobium ventifaucium</name>
    <dbReference type="NCBI Taxonomy" id="666020"/>
    <lineage>
        <taxon>Bacteria</taxon>
        <taxon>Pseudomonadati</taxon>
        <taxon>Pseudomonadota</taxon>
        <taxon>Alphaproteobacteria</taxon>
        <taxon>Hyphomicrobiales</taxon>
        <taxon>Phyllobacteriaceae</taxon>
        <taxon>Mesorhizobium</taxon>
    </lineage>
</organism>
<evidence type="ECO:0000313" key="3">
    <source>
        <dbReference type="Proteomes" id="UP001152604"/>
    </source>
</evidence>
<accession>A0ABM9E3I2</accession>
<evidence type="ECO:0000256" key="1">
    <source>
        <dbReference type="SAM" id="MobiDB-lite"/>
    </source>
</evidence>
<sequence>MLSMATITTAAWDTELARRDSVPDRIKGVAASQGIRFLLHFTIVDNLPNIVEHGILSREILSTADFDAYVGAVTAWMTIIKWFPYPFQRSARHFHQKEERLPRSRMGRARSRSKNPMDTGLRFPLPQCGDK</sequence>
<comment type="caution">
    <text evidence="2">The sequence shown here is derived from an EMBL/GenBank/DDBJ whole genome shotgun (WGS) entry which is preliminary data.</text>
</comment>
<feature type="region of interest" description="Disordered" evidence="1">
    <location>
        <begin position="94"/>
        <end position="131"/>
    </location>
</feature>